<dbReference type="Proteomes" id="UP000295382">
    <property type="component" value="Unassembled WGS sequence"/>
</dbReference>
<accession>A0A4R3HPW6</accession>
<organism evidence="1 2">
    <name type="scientific">Paucimonas lemoignei</name>
    <name type="common">Pseudomonas lemoignei</name>
    <dbReference type="NCBI Taxonomy" id="29443"/>
    <lineage>
        <taxon>Bacteria</taxon>
        <taxon>Pseudomonadati</taxon>
        <taxon>Pseudomonadota</taxon>
        <taxon>Betaproteobacteria</taxon>
        <taxon>Burkholderiales</taxon>
        <taxon>Burkholderiaceae</taxon>
        <taxon>Paucimonas</taxon>
    </lineage>
</organism>
<gene>
    <name evidence="1" type="ORF">EDC30_1273</name>
</gene>
<comment type="caution">
    <text evidence="1">The sequence shown here is derived from an EMBL/GenBank/DDBJ whole genome shotgun (WGS) entry which is preliminary data.</text>
</comment>
<evidence type="ECO:0000313" key="1">
    <source>
        <dbReference type="EMBL" id="TCS31960.1"/>
    </source>
</evidence>
<dbReference type="PROSITE" id="PS51257">
    <property type="entry name" value="PROKAR_LIPOPROTEIN"/>
    <property type="match status" value="1"/>
</dbReference>
<dbReference type="OrthoDB" id="9001225at2"/>
<sequence length="230" mass="26689">MRLLKIRHSTSTLLLAMMFCSILVSCKEKHEGGLLSSIDDKEIYNDKAGRYKSMSFLVNSYLDYMVLHISVLPIDKNELQYSVAAPGVNPELSMNRWGGSASGYDFTWDKTWKTPKQFKVWWQRIVDPDEYAKNKIDARYLIKETERGTAWCEAIITINNPLPEEPGYFILHFYPDGHVDAYISELKELEAEQPKVKFEDRMKLSVLREKPCLKEIPNPYYGLPKPVQQN</sequence>
<name>A0A4R3HPW6_PAULE</name>
<protein>
    <submittedName>
        <fullName evidence="1">Uncharacterized protein DUF3304</fullName>
    </submittedName>
</protein>
<keyword evidence="2" id="KW-1185">Reference proteome</keyword>
<proteinExistence type="predicted"/>
<dbReference type="EMBL" id="SLZQ01000027">
    <property type="protein sequence ID" value="TCS31960.1"/>
    <property type="molecule type" value="Genomic_DNA"/>
</dbReference>
<evidence type="ECO:0000313" key="2">
    <source>
        <dbReference type="Proteomes" id="UP000295382"/>
    </source>
</evidence>
<reference evidence="1 2" key="1">
    <citation type="submission" date="2019-03" db="EMBL/GenBank/DDBJ databases">
        <title>Genomic Encyclopedia of Type Strains, Phase IV (KMG-IV): sequencing the most valuable type-strain genomes for metagenomic binning, comparative biology and taxonomic classification.</title>
        <authorList>
            <person name="Goeker M."/>
        </authorList>
    </citation>
    <scope>NUCLEOTIDE SEQUENCE [LARGE SCALE GENOMIC DNA]</scope>
    <source>
        <strain evidence="1 2">DSM 7445</strain>
    </source>
</reference>
<dbReference type="AlphaFoldDB" id="A0A4R3HPW6"/>